<comment type="caution">
    <text evidence="2">The sequence shown here is derived from an EMBL/GenBank/DDBJ whole genome shotgun (WGS) entry which is preliminary data.</text>
</comment>
<evidence type="ECO:0000313" key="3">
    <source>
        <dbReference type="Proteomes" id="UP000033140"/>
    </source>
</evidence>
<keyword evidence="1" id="KW-0472">Membrane</keyword>
<name>A0A0E9NBD7_SAICN</name>
<feature type="transmembrane region" description="Helical" evidence="1">
    <location>
        <begin position="98"/>
        <end position="122"/>
    </location>
</feature>
<evidence type="ECO:0000313" key="2">
    <source>
        <dbReference type="EMBL" id="GAO47187.1"/>
    </source>
</evidence>
<proteinExistence type="predicted"/>
<dbReference type="AlphaFoldDB" id="A0A0E9NBD7"/>
<reference evidence="2 3" key="1">
    <citation type="journal article" date="2011" name="J. Gen. Appl. Microbiol.">
        <title>Draft genome sequencing of the enigmatic yeast Saitoella complicata.</title>
        <authorList>
            <person name="Nishida H."/>
            <person name="Hamamoto M."/>
            <person name="Sugiyama J."/>
        </authorList>
    </citation>
    <scope>NUCLEOTIDE SEQUENCE [LARGE SCALE GENOMIC DNA]</scope>
    <source>
        <strain evidence="2 3">NRRL Y-17804</strain>
    </source>
</reference>
<evidence type="ECO:0000256" key="1">
    <source>
        <dbReference type="SAM" id="Phobius"/>
    </source>
</evidence>
<protein>
    <submittedName>
        <fullName evidence="2">Uncharacterized protein</fullName>
    </submittedName>
</protein>
<keyword evidence="3" id="KW-1185">Reference proteome</keyword>
<reference evidence="2 3" key="3">
    <citation type="journal article" date="2015" name="Genome Announc.">
        <title>Draft Genome Sequence of the Archiascomycetous Yeast Saitoella complicata.</title>
        <authorList>
            <person name="Yamauchi K."/>
            <person name="Kondo S."/>
            <person name="Hamamoto M."/>
            <person name="Takahashi Y."/>
            <person name="Ogura Y."/>
            <person name="Hayashi T."/>
            <person name="Nishida H."/>
        </authorList>
    </citation>
    <scope>NUCLEOTIDE SEQUENCE [LARGE SCALE GENOMIC DNA]</scope>
    <source>
        <strain evidence="2 3">NRRL Y-17804</strain>
    </source>
</reference>
<dbReference type="EMBL" id="BACD03000007">
    <property type="protein sequence ID" value="GAO47187.1"/>
    <property type="molecule type" value="Genomic_DNA"/>
</dbReference>
<keyword evidence="1" id="KW-0812">Transmembrane</keyword>
<accession>A0A0E9NBD7</accession>
<reference evidence="2 3" key="2">
    <citation type="journal article" date="2014" name="J. Gen. Appl. Microbiol.">
        <title>The early diverging ascomycetous budding yeast Saitoella complicata has three histone deacetylases belonging to the Clr6, Hos2, and Rpd3 lineages.</title>
        <authorList>
            <person name="Nishida H."/>
            <person name="Matsumoto T."/>
            <person name="Kondo S."/>
            <person name="Hamamoto M."/>
            <person name="Yoshikawa H."/>
        </authorList>
    </citation>
    <scope>NUCLEOTIDE SEQUENCE [LARGE SCALE GENOMIC DNA]</scope>
    <source>
        <strain evidence="2 3">NRRL Y-17804</strain>
    </source>
</reference>
<dbReference type="Proteomes" id="UP000033140">
    <property type="component" value="Unassembled WGS sequence"/>
</dbReference>
<gene>
    <name evidence="2" type="ORF">G7K_1397-t1</name>
</gene>
<sequence length="194" mass="21859">MAVSPRFTAGMALAIVGYSSEAFENGKLNARDIRYTVDTAANSFRRSFPRRLTSNISSSTLEKQRILQWRSFPVQLMVLRIVPAVVHEHVAGIAFKAWAVYVLLAFTLIVSIRFVSWTYYLYVSQFGEEYDHTVTVMAAVVEGDGRLKERFDRAELAPEGNIQNLRSARIWYGPGRSQDSGDTRVRRGFTLVGG</sequence>
<keyword evidence="1" id="KW-1133">Transmembrane helix</keyword>
<organism evidence="2 3">
    <name type="scientific">Saitoella complicata (strain BCRC 22490 / CBS 7301 / JCM 7358 / NBRC 10748 / NRRL Y-17804)</name>
    <dbReference type="NCBI Taxonomy" id="698492"/>
    <lineage>
        <taxon>Eukaryota</taxon>
        <taxon>Fungi</taxon>
        <taxon>Dikarya</taxon>
        <taxon>Ascomycota</taxon>
        <taxon>Taphrinomycotina</taxon>
        <taxon>Taphrinomycotina incertae sedis</taxon>
        <taxon>Saitoella</taxon>
    </lineage>
</organism>